<name>A0A0N4U2G6_DRAME</name>
<evidence type="ECO:0000313" key="1">
    <source>
        <dbReference type="EMBL" id="VDN55256.1"/>
    </source>
</evidence>
<accession>A0A0N4U2G6</accession>
<reference evidence="4" key="1">
    <citation type="submission" date="2017-02" db="UniProtKB">
        <authorList>
            <consortium name="WormBaseParasite"/>
        </authorList>
    </citation>
    <scope>IDENTIFICATION</scope>
</reference>
<dbReference type="AlphaFoldDB" id="A0A0N4U2G6"/>
<sequence length="108" mass="11741">MRRRNATGLGKLERQELKKVTGNVVAAVLSCRCHCCPLATPQVCHSGASTTQFPWALRGFGSILRGGLQILADCRDCQMRLSIFMTGCSAAKLICMPYMASATDFDLI</sequence>
<reference evidence="1 3" key="2">
    <citation type="submission" date="2018-11" db="EMBL/GenBank/DDBJ databases">
        <authorList>
            <consortium name="Pathogen Informatics"/>
        </authorList>
    </citation>
    <scope>NUCLEOTIDE SEQUENCE [LARGE SCALE GENOMIC DNA]</scope>
</reference>
<evidence type="ECO:0000313" key="3">
    <source>
        <dbReference type="Proteomes" id="UP000274756"/>
    </source>
</evidence>
<gene>
    <name evidence="1" type="ORF">DME_LOCUS5229</name>
</gene>
<proteinExistence type="predicted"/>
<keyword evidence="3" id="KW-1185">Reference proteome</keyword>
<dbReference type="PROSITE" id="PS51257">
    <property type="entry name" value="PROKAR_LIPOPROTEIN"/>
    <property type="match status" value="1"/>
</dbReference>
<dbReference type="WBParaSite" id="DME_0000086901-mRNA-1">
    <property type="protein sequence ID" value="DME_0000086901-mRNA-1"/>
    <property type="gene ID" value="DME_0000086901"/>
</dbReference>
<protein>
    <submittedName>
        <fullName evidence="1 4">Uncharacterized protein</fullName>
    </submittedName>
</protein>
<organism evidence="2 4">
    <name type="scientific">Dracunculus medinensis</name>
    <name type="common">Guinea worm</name>
    <dbReference type="NCBI Taxonomy" id="318479"/>
    <lineage>
        <taxon>Eukaryota</taxon>
        <taxon>Metazoa</taxon>
        <taxon>Ecdysozoa</taxon>
        <taxon>Nematoda</taxon>
        <taxon>Chromadorea</taxon>
        <taxon>Rhabditida</taxon>
        <taxon>Spirurina</taxon>
        <taxon>Dracunculoidea</taxon>
        <taxon>Dracunculidae</taxon>
        <taxon>Dracunculus</taxon>
    </lineage>
</organism>
<evidence type="ECO:0000313" key="4">
    <source>
        <dbReference type="WBParaSite" id="DME_0000086901-mRNA-1"/>
    </source>
</evidence>
<dbReference type="EMBL" id="UYYG01001152">
    <property type="protein sequence ID" value="VDN55256.1"/>
    <property type="molecule type" value="Genomic_DNA"/>
</dbReference>
<evidence type="ECO:0000313" key="2">
    <source>
        <dbReference type="Proteomes" id="UP000038040"/>
    </source>
</evidence>
<dbReference type="Proteomes" id="UP000274756">
    <property type="component" value="Unassembled WGS sequence"/>
</dbReference>
<dbReference type="Proteomes" id="UP000038040">
    <property type="component" value="Unplaced"/>
</dbReference>